<dbReference type="PIRSF" id="PIRSF016481">
    <property type="entry name" value="Pilus_assembly_PilP"/>
    <property type="match status" value="1"/>
</dbReference>
<proteinExistence type="predicted"/>
<dbReference type="KEGG" id="cbab:SMCB_1884"/>
<organism evidence="2 3">
    <name type="scientific">Serpentinimonas maccroryi</name>
    <dbReference type="NCBI Taxonomy" id="1458426"/>
    <lineage>
        <taxon>Bacteria</taxon>
        <taxon>Pseudomonadati</taxon>
        <taxon>Pseudomonadota</taxon>
        <taxon>Betaproteobacteria</taxon>
        <taxon>Burkholderiales</taxon>
        <taxon>Comamonadaceae</taxon>
        <taxon>Serpentinimonas</taxon>
    </lineage>
</organism>
<feature type="chain" id="PRO_5001589024" evidence="1">
    <location>
        <begin position="21"/>
        <end position="182"/>
    </location>
</feature>
<evidence type="ECO:0000313" key="3">
    <source>
        <dbReference type="Proteomes" id="UP000066014"/>
    </source>
</evidence>
<dbReference type="OrthoDB" id="5296580at2"/>
<dbReference type="EMBL" id="AP014569">
    <property type="protein sequence ID" value="BAO84112.1"/>
    <property type="molecule type" value="Genomic_DNA"/>
</dbReference>
<sequence>MSTARLYPLGLLLATAFALTACSSSGDDLSAWMEQQRAAAQPSVVPVPAPQPHIPQAYQGLGAVSPFSSDKLTVLLRAETVSPAVSGLLAAEMRRRKDPLEAVPLDTITMVGLLRRGNETVALVRSEGLIHQVRRGNHLGQNFGRITAISETQITLREIAQDPAGEWVERTTTLQLQEGTGQ</sequence>
<dbReference type="STRING" id="1458426.SMCB_1884"/>
<dbReference type="AlphaFoldDB" id="A0A060NQQ3"/>
<gene>
    <name evidence="2" type="ORF">SMCB_1884</name>
</gene>
<feature type="signal peptide" evidence="1">
    <location>
        <begin position="1"/>
        <end position="20"/>
    </location>
</feature>
<reference evidence="2 3" key="1">
    <citation type="journal article" date="2014" name="Nat. Commun.">
        <title>Physiological and genomic features of highly alkaliphilic hydrogen-utilizing Betaproteobacteria from a continental serpentinizing site.</title>
        <authorList>
            <person name="Suzuki S."/>
            <person name="Kuenen J.G."/>
            <person name="Schipper K."/>
            <person name="van der Velde S."/>
            <person name="Ishii S."/>
            <person name="Wu A."/>
            <person name="Sorokin D.Y."/>
            <person name="Tenney A."/>
            <person name="Meng X.Y."/>
            <person name="Morrill P.L."/>
            <person name="Kamagata Y."/>
            <person name="Muyzer G."/>
            <person name="Nealson K.H."/>
        </authorList>
    </citation>
    <scope>NUCLEOTIDE SEQUENCE [LARGE SCALE GENOMIC DNA]</scope>
    <source>
        <strain evidence="2 3">B1</strain>
    </source>
</reference>
<dbReference type="InterPro" id="IPR007446">
    <property type="entry name" value="PilP"/>
</dbReference>
<keyword evidence="1" id="KW-0732">Signal</keyword>
<dbReference type="PROSITE" id="PS51257">
    <property type="entry name" value="PROKAR_LIPOPROTEIN"/>
    <property type="match status" value="1"/>
</dbReference>
<protein>
    <submittedName>
        <fullName evidence="2">Tfp pilus assembly protein PilP</fullName>
    </submittedName>
</protein>
<dbReference type="RefSeq" id="WP_045536554.1">
    <property type="nucleotide sequence ID" value="NZ_AP014569.1"/>
</dbReference>
<dbReference type="Gene3D" id="2.30.30.830">
    <property type="match status" value="1"/>
</dbReference>
<name>A0A060NQQ3_9BURK</name>
<dbReference type="Pfam" id="PF04351">
    <property type="entry name" value="PilP"/>
    <property type="match status" value="1"/>
</dbReference>
<keyword evidence="3" id="KW-1185">Reference proteome</keyword>
<dbReference type="HOGENOM" id="CLU_109321_1_0_4"/>
<evidence type="ECO:0000256" key="1">
    <source>
        <dbReference type="SAM" id="SignalP"/>
    </source>
</evidence>
<accession>A0A060NQQ3</accession>
<dbReference type="Proteomes" id="UP000066014">
    <property type="component" value="Chromosome"/>
</dbReference>
<evidence type="ECO:0000313" key="2">
    <source>
        <dbReference type="EMBL" id="BAO84112.1"/>
    </source>
</evidence>